<dbReference type="Proteomes" id="UP000805614">
    <property type="component" value="Unassembled WGS sequence"/>
</dbReference>
<keyword evidence="2" id="KW-1185">Reference proteome</keyword>
<dbReference type="PANTHER" id="PTHR30528">
    <property type="entry name" value="CYTOPLASMIC PROTEIN"/>
    <property type="match status" value="1"/>
</dbReference>
<comment type="caution">
    <text evidence="1">The sequence shown here is derived from an EMBL/GenBank/DDBJ whole genome shotgun (WGS) entry which is preliminary data.</text>
</comment>
<proteinExistence type="predicted"/>
<sequence length="443" mass="48237">MSVSPSTICGVEAPSLENPVNSENAVKSESAAENTVELSADDARRIQLRAQGLLGADGRRGGVPAMLARLGAVQLDTISVLARSHELVPYARLGAVGRDRIEGSYWGMRGGHATTFEYWCHAACVLPVQDWPYYEFRRRAFREREYRWHKVPEKAPSEVLAQLTAEGPLTATQLGGARGGGEWWDWSETKIAVEWLLDIGEVVCVQRTGWRRVYDLAERALPAGLTGQTPDDATCVAHLAGVAGRALGVATRADLVEFLRLRRGQATVLDGLLASGATGLVPVRVGGWRPGATLVPAWADPEALATPVRGRHRTTLLSPFDSLIWDRKRTSRVFGFDHRLEAYVPKGKRVHGYFTMPLLAGGELIGRVDPARENGTLVARRVSFEPRAVRTPARAEVALAALRTALREAAGWVGCDDVRIEIVDPPALAEPTRRALLRTQGTG</sequence>
<evidence type="ECO:0000313" key="1">
    <source>
        <dbReference type="EMBL" id="MBC6464877.1"/>
    </source>
</evidence>
<evidence type="ECO:0000313" key="2">
    <source>
        <dbReference type="Proteomes" id="UP000805614"/>
    </source>
</evidence>
<organism evidence="1 2">
    <name type="scientific">Actinomadura alba</name>
    <dbReference type="NCBI Taxonomy" id="406431"/>
    <lineage>
        <taxon>Bacteria</taxon>
        <taxon>Bacillati</taxon>
        <taxon>Actinomycetota</taxon>
        <taxon>Actinomycetes</taxon>
        <taxon>Streptosporangiales</taxon>
        <taxon>Thermomonosporaceae</taxon>
        <taxon>Actinomadura</taxon>
    </lineage>
</organism>
<protein>
    <submittedName>
        <fullName evidence="1">Winged helix-turn-helix domain-containing protein</fullName>
    </submittedName>
</protein>
<name>A0ABR7LK66_9ACTN</name>
<dbReference type="EMBL" id="JABVEC010000002">
    <property type="protein sequence ID" value="MBC6464877.1"/>
    <property type="molecule type" value="Genomic_DNA"/>
</dbReference>
<gene>
    <name evidence="1" type="ORF">HKK74_05100</name>
</gene>
<dbReference type="Pfam" id="PF06224">
    <property type="entry name" value="AlkZ-like"/>
    <property type="match status" value="1"/>
</dbReference>
<reference evidence="1 2" key="1">
    <citation type="submission" date="2020-06" db="EMBL/GenBank/DDBJ databases">
        <title>Actinomadura xiongansis sp. nov., isolated from soil of Baiyangdian.</title>
        <authorList>
            <person name="Zhang X."/>
        </authorList>
    </citation>
    <scope>NUCLEOTIDE SEQUENCE [LARGE SCALE GENOMIC DNA]</scope>
    <source>
        <strain evidence="1 2">HBUM206468</strain>
    </source>
</reference>
<dbReference type="InterPro" id="IPR009351">
    <property type="entry name" value="AlkZ-like"/>
</dbReference>
<accession>A0ABR7LK66</accession>
<dbReference type="PANTHER" id="PTHR30528:SF0">
    <property type="entry name" value="CYTOPLASMIC PROTEIN"/>
    <property type="match status" value="1"/>
</dbReference>